<dbReference type="Proteomes" id="UP000824469">
    <property type="component" value="Unassembled WGS sequence"/>
</dbReference>
<feature type="non-terminal residue" evidence="1">
    <location>
        <position position="81"/>
    </location>
</feature>
<reference evidence="1 2" key="1">
    <citation type="journal article" date="2021" name="Nat. Plants">
        <title>The Taxus genome provides insights into paclitaxel biosynthesis.</title>
        <authorList>
            <person name="Xiong X."/>
            <person name="Gou J."/>
            <person name="Liao Q."/>
            <person name="Li Y."/>
            <person name="Zhou Q."/>
            <person name="Bi G."/>
            <person name="Li C."/>
            <person name="Du R."/>
            <person name="Wang X."/>
            <person name="Sun T."/>
            <person name="Guo L."/>
            <person name="Liang H."/>
            <person name="Lu P."/>
            <person name="Wu Y."/>
            <person name="Zhang Z."/>
            <person name="Ro D.K."/>
            <person name="Shang Y."/>
            <person name="Huang S."/>
            <person name="Yan J."/>
        </authorList>
    </citation>
    <scope>NUCLEOTIDE SEQUENCE [LARGE SCALE GENOMIC DNA]</scope>
    <source>
        <strain evidence="1">Ta-2019</strain>
    </source>
</reference>
<protein>
    <submittedName>
        <fullName evidence="1">Uncharacterized protein</fullName>
    </submittedName>
</protein>
<comment type="caution">
    <text evidence="1">The sequence shown here is derived from an EMBL/GenBank/DDBJ whole genome shotgun (WGS) entry which is preliminary data.</text>
</comment>
<accession>A0AA38GHZ2</accession>
<dbReference type="AlphaFoldDB" id="A0AA38GHZ2"/>
<gene>
    <name evidence="1" type="ORF">KI387_016901</name>
</gene>
<evidence type="ECO:0000313" key="1">
    <source>
        <dbReference type="EMBL" id="KAH9322262.1"/>
    </source>
</evidence>
<feature type="non-terminal residue" evidence="1">
    <location>
        <position position="1"/>
    </location>
</feature>
<name>A0AA38GHZ2_TAXCH</name>
<organism evidence="1 2">
    <name type="scientific">Taxus chinensis</name>
    <name type="common">Chinese yew</name>
    <name type="synonym">Taxus wallichiana var. chinensis</name>
    <dbReference type="NCBI Taxonomy" id="29808"/>
    <lineage>
        <taxon>Eukaryota</taxon>
        <taxon>Viridiplantae</taxon>
        <taxon>Streptophyta</taxon>
        <taxon>Embryophyta</taxon>
        <taxon>Tracheophyta</taxon>
        <taxon>Spermatophyta</taxon>
        <taxon>Pinopsida</taxon>
        <taxon>Pinidae</taxon>
        <taxon>Conifers II</taxon>
        <taxon>Cupressales</taxon>
        <taxon>Taxaceae</taxon>
        <taxon>Taxus</taxon>
    </lineage>
</organism>
<evidence type="ECO:0000313" key="2">
    <source>
        <dbReference type="Proteomes" id="UP000824469"/>
    </source>
</evidence>
<keyword evidence="2" id="KW-1185">Reference proteome</keyword>
<sequence>VRGRLWVDGGQCAQGVGSRGRGFELGGADSAQGVRGQSWLGVPTQGVSTGFGCWALGAGFGLGGTGDKGLGGGRGPFGAAG</sequence>
<proteinExistence type="predicted"/>
<dbReference type="EMBL" id="JAHRHJ020000003">
    <property type="protein sequence ID" value="KAH9322262.1"/>
    <property type="molecule type" value="Genomic_DNA"/>
</dbReference>